<dbReference type="CDD" id="cd07377">
    <property type="entry name" value="WHTH_GntR"/>
    <property type="match status" value="1"/>
</dbReference>
<dbReference type="PROSITE" id="PS50949">
    <property type="entry name" value="HTH_GNTR"/>
    <property type="match status" value="1"/>
</dbReference>
<dbReference type="PANTHER" id="PTHR43537">
    <property type="entry name" value="TRANSCRIPTIONAL REGULATOR, GNTR FAMILY"/>
    <property type="match status" value="1"/>
</dbReference>
<dbReference type="InterPro" id="IPR000524">
    <property type="entry name" value="Tscrpt_reg_HTH_GntR"/>
</dbReference>
<comment type="caution">
    <text evidence="5">The sequence shown here is derived from an EMBL/GenBank/DDBJ whole genome shotgun (WGS) entry which is preliminary data.</text>
</comment>
<proteinExistence type="predicted"/>
<dbReference type="InterPro" id="IPR011711">
    <property type="entry name" value="GntR_C"/>
</dbReference>
<dbReference type="GO" id="GO:0003700">
    <property type="term" value="F:DNA-binding transcription factor activity"/>
    <property type="evidence" value="ECO:0007669"/>
    <property type="project" value="InterPro"/>
</dbReference>
<evidence type="ECO:0000256" key="2">
    <source>
        <dbReference type="ARBA" id="ARBA00023125"/>
    </source>
</evidence>
<dbReference type="InterPro" id="IPR036390">
    <property type="entry name" value="WH_DNA-bd_sf"/>
</dbReference>
<dbReference type="AlphaFoldDB" id="A0A8J7WBR3"/>
<dbReference type="SMART" id="SM00895">
    <property type="entry name" value="FCD"/>
    <property type="match status" value="1"/>
</dbReference>
<evidence type="ECO:0000313" key="5">
    <source>
        <dbReference type="EMBL" id="MBS0123509.1"/>
    </source>
</evidence>
<reference evidence="5" key="1">
    <citation type="submission" date="2021-04" db="EMBL/GenBank/DDBJ databases">
        <authorList>
            <person name="Yoon J."/>
        </authorList>
    </citation>
    <scope>NUCLEOTIDE SEQUENCE</scope>
    <source>
        <strain evidence="5">KMU-90</strain>
    </source>
</reference>
<feature type="domain" description="HTH gntR-type" evidence="4">
    <location>
        <begin position="1"/>
        <end position="68"/>
    </location>
</feature>
<evidence type="ECO:0000313" key="6">
    <source>
        <dbReference type="Proteomes" id="UP000681356"/>
    </source>
</evidence>
<dbReference type="Gene3D" id="1.10.10.10">
    <property type="entry name" value="Winged helix-like DNA-binding domain superfamily/Winged helix DNA-binding domain"/>
    <property type="match status" value="1"/>
</dbReference>
<name>A0A8J7WBR3_9RHOB</name>
<keyword evidence="2" id="KW-0238">DNA-binding</keyword>
<keyword evidence="1" id="KW-0805">Transcription regulation</keyword>
<dbReference type="RefSeq" id="WP_212535485.1">
    <property type="nucleotide sequence ID" value="NZ_JAGTUU010000002.1"/>
</dbReference>
<dbReference type="SMART" id="SM00345">
    <property type="entry name" value="HTH_GNTR"/>
    <property type="match status" value="1"/>
</dbReference>
<dbReference type="Pfam" id="PF07729">
    <property type="entry name" value="FCD"/>
    <property type="match status" value="1"/>
</dbReference>
<dbReference type="InterPro" id="IPR036388">
    <property type="entry name" value="WH-like_DNA-bd_sf"/>
</dbReference>
<evidence type="ECO:0000259" key="4">
    <source>
        <dbReference type="PROSITE" id="PS50949"/>
    </source>
</evidence>
<dbReference type="SUPFAM" id="SSF46785">
    <property type="entry name" value="Winged helix' DNA-binding domain"/>
    <property type="match status" value="1"/>
</dbReference>
<dbReference type="Pfam" id="PF00392">
    <property type="entry name" value="GntR"/>
    <property type="match status" value="1"/>
</dbReference>
<accession>A0A8J7WBR3</accession>
<dbReference type="PANTHER" id="PTHR43537:SF53">
    <property type="entry name" value="HTH-TYPE TRANSCRIPTIONAL REPRESSOR NANR"/>
    <property type="match status" value="1"/>
</dbReference>
<organism evidence="5 6">
    <name type="scientific">Thetidibacter halocola</name>
    <dbReference type="NCBI Taxonomy" id="2827239"/>
    <lineage>
        <taxon>Bacteria</taxon>
        <taxon>Pseudomonadati</taxon>
        <taxon>Pseudomonadota</taxon>
        <taxon>Alphaproteobacteria</taxon>
        <taxon>Rhodobacterales</taxon>
        <taxon>Roseobacteraceae</taxon>
        <taxon>Thetidibacter</taxon>
    </lineage>
</organism>
<keyword evidence="6" id="KW-1185">Reference proteome</keyword>
<dbReference type="SUPFAM" id="SSF48008">
    <property type="entry name" value="GntR ligand-binding domain-like"/>
    <property type="match status" value="1"/>
</dbReference>
<protein>
    <submittedName>
        <fullName evidence="5">GntR family transcriptional regulator</fullName>
    </submittedName>
</protein>
<evidence type="ECO:0000256" key="3">
    <source>
        <dbReference type="ARBA" id="ARBA00023163"/>
    </source>
</evidence>
<dbReference type="EMBL" id="JAGTUU010000002">
    <property type="protein sequence ID" value="MBS0123509.1"/>
    <property type="molecule type" value="Genomic_DNA"/>
</dbReference>
<sequence length="225" mass="24750">MTPRQLCQADLVRRILTLDLPPGTEMDETRLAAQYGLSRTPLREIFRDLAGEGYVLLSPNRGTRVAPLDFAALRVFFRSAPLVHAAVARMAAEYRTEAQVEDLWSAQRACIAATETDAIALADHRFHHVICDMAANPYLAPSHGRLMIDHARLTVGTARSSAKKEKKAQKKAIQHHEALIEAIVARDPDSAVAVTLAHWDLERGRFDGIMAGDPAPDLSVMQDAP</sequence>
<dbReference type="Gene3D" id="1.20.120.530">
    <property type="entry name" value="GntR ligand-binding domain-like"/>
    <property type="match status" value="1"/>
</dbReference>
<keyword evidence="3" id="KW-0804">Transcription</keyword>
<dbReference type="GO" id="GO:0003677">
    <property type="term" value="F:DNA binding"/>
    <property type="evidence" value="ECO:0007669"/>
    <property type="project" value="UniProtKB-KW"/>
</dbReference>
<gene>
    <name evidence="5" type="ORF">KB874_05130</name>
</gene>
<evidence type="ECO:0000256" key="1">
    <source>
        <dbReference type="ARBA" id="ARBA00023015"/>
    </source>
</evidence>
<dbReference type="InterPro" id="IPR008920">
    <property type="entry name" value="TF_FadR/GntR_C"/>
</dbReference>
<dbReference type="Proteomes" id="UP000681356">
    <property type="component" value="Unassembled WGS sequence"/>
</dbReference>